<evidence type="ECO:0000313" key="2">
    <source>
        <dbReference type="EMBL" id="SHH22111.1"/>
    </source>
</evidence>
<dbReference type="OrthoDB" id="1708087at2"/>
<feature type="transmembrane region" description="Helical" evidence="1">
    <location>
        <begin position="12"/>
        <end position="35"/>
    </location>
</feature>
<dbReference type="STRING" id="1123350.SAMN02744040_01250"/>
<dbReference type="RefSeq" id="WP_072724736.1">
    <property type="nucleotide sequence ID" value="NZ_FQXH01000011.1"/>
</dbReference>
<accession>A0A1M5R7A8</accession>
<keyword evidence="1" id="KW-0472">Membrane</keyword>
<proteinExistence type="predicted"/>
<organism evidence="2 3">
    <name type="scientific">Tepidibacter thalassicus DSM 15285</name>
    <dbReference type="NCBI Taxonomy" id="1123350"/>
    <lineage>
        <taxon>Bacteria</taxon>
        <taxon>Bacillati</taxon>
        <taxon>Bacillota</taxon>
        <taxon>Clostridia</taxon>
        <taxon>Peptostreptococcales</taxon>
        <taxon>Peptostreptococcaceae</taxon>
        <taxon>Tepidibacter</taxon>
    </lineage>
</organism>
<dbReference type="Proteomes" id="UP000242520">
    <property type="component" value="Unassembled WGS sequence"/>
</dbReference>
<protein>
    <submittedName>
        <fullName evidence="2">Putative F0F1-ATPase subunit Ca2+/Mg2+ transporter</fullName>
    </submittedName>
</protein>
<reference evidence="3" key="1">
    <citation type="submission" date="2016-11" db="EMBL/GenBank/DDBJ databases">
        <authorList>
            <person name="Varghese N."/>
            <person name="Submissions S."/>
        </authorList>
    </citation>
    <scope>NUCLEOTIDE SEQUENCE [LARGE SCALE GENOMIC DNA]</scope>
    <source>
        <strain evidence="3">DSM 15285</strain>
    </source>
</reference>
<dbReference type="AlphaFoldDB" id="A0A1M5R7A8"/>
<gene>
    <name evidence="2" type="ORF">SAMN02744040_01250</name>
</gene>
<feature type="transmembrane region" description="Helical" evidence="1">
    <location>
        <begin position="47"/>
        <end position="65"/>
    </location>
</feature>
<evidence type="ECO:0000313" key="3">
    <source>
        <dbReference type="Proteomes" id="UP000242520"/>
    </source>
</evidence>
<dbReference type="EMBL" id="FQXH01000011">
    <property type="protein sequence ID" value="SHH22111.1"/>
    <property type="molecule type" value="Genomic_DNA"/>
</dbReference>
<dbReference type="Pfam" id="PF09527">
    <property type="entry name" value="ATPase_gene1"/>
    <property type="match status" value="1"/>
</dbReference>
<sequence length="76" mass="8427">MSKNNKWFEALSYLGLVSQIGFSMVIPIVVCGYIGGILDEKFSTGPLFFVVFIILGIGAAFTNLYKISISVFKKRK</sequence>
<keyword evidence="3" id="KW-1185">Reference proteome</keyword>
<dbReference type="InterPro" id="IPR032820">
    <property type="entry name" value="ATPase_put"/>
</dbReference>
<keyword evidence="1" id="KW-1133">Transmembrane helix</keyword>
<keyword evidence="1" id="KW-0812">Transmembrane</keyword>
<name>A0A1M5R7A8_9FIRM</name>
<evidence type="ECO:0000256" key="1">
    <source>
        <dbReference type="SAM" id="Phobius"/>
    </source>
</evidence>